<protein>
    <submittedName>
        <fullName evidence="4">Intercellular adhesion molecule 3 isoform X1</fullName>
    </submittedName>
</protein>
<dbReference type="InterPro" id="IPR013783">
    <property type="entry name" value="Ig-like_fold"/>
</dbReference>
<sequence>MCAPGWPITLVLIQLFGSVTSSPVGTPAPLFPSQISAPSSLPAHLLASPLSATPPTTAFISSSGESGCELKISPSILVVRFGDPVKVNCSKPRFGFPFLGWEVSLGRSDSTTEDSLVWSVDSVTNWTIVSTCYAVSDHGGQCNISLPSIVYEPPSSVSIKILNHTGPMFEGHQYALQCTVHNIAPVAKVSVTFYQGNTALGQLWSNITVMTPVSENYTLTITPCKEDNGSQYWCEAKLDLGPEGPQQPPSVKTSQNLTALVLSAPNPISLTKLQKEETEGLKHEVIGNQQLGGSGTANSCNGCFILAALLAQIIQRL</sequence>
<dbReference type="PANTHER" id="PTHR13771">
    <property type="entry name" value="INTERCELLULAR ADHESION MOLECULE"/>
    <property type="match status" value="1"/>
</dbReference>
<gene>
    <name evidence="4" type="primary">LOC106522703</name>
</gene>
<dbReference type="PROSITE" id="PS50835">
    <property type="entry name" value="IG_LIKE"/>
    <property type="match status" value="1"/>
</dbReference>
<accession>A0A2I4BU57</accession>
<dbReference type="PANTHER" id="PTHR13771:SF9">
    <property type="entry name" value="INTERCELLULAR ADHESION MOLECULE 5"/>
    <property type="match status" value="1"/>
</dbReference>
<dbReference type="RefSeq" id="XP_013871285.1">
    <property type="nucleotide sequence ID" value="XM_014015831.1"/>
</dbReference>
<dbReference type="InterPro" id="IPR007110">
    <property type="entry name" value="Ig-like_dom"/>
</dbReference>
<dbReference type="SUPFAM" id="SSF48726">
    <property type="entry name" value="Immunoglobulin"/>
    <property type="match status" value="1"/>
</dbReference>
<dbReference type="GO" id="GO:0007155">
    <property type="term" value="P:cell adhesion"/>
    <property type="evidence" value="ECO:0007669"/>
    <property type="project" value="InterPro"/>
</dbReference>
<keyword evidence="1" id="KW-0732">Signal</keyword>
<dbReference type="KEGG" id="alim:106522703"/>
<evidence type="ECO:0000313" key="4">
    <source>
        <dbReference type="RefSeq" id="XP_013871285.1"/>
    </source>
</evidence>
<feature type="chain" id="PRO_5014154824" evidence="1">
    <location>
        <begin position="22"/>
        <end position="317"/>
    </location>
</feature>
<name>A0A2I4BU57_AUSLI</name>
<keyword evidence="3" id="KW-1185">Reference proteome</keyword>
<dbReference type="AlphaFoldDB" id="A0A2I4BU57"/>
<evidence type="ECO:0000256" key="1">
    <source>
        <dbReference type="SAM" id="SignalP"/>
    </source>
</evidence>
<dbReference type="InParanoid" id="A0A2I4BU57"/>
<evidence type="ECO:0000313" key="3">
    <source>
        <dbReference type="Proteomes" id="UP000192220"/>
    </source>
</evidence>
<feature type="domain" description="Ig-like" evidence="2">
    <location>
        <begin position="147"/>
        <end position="252"/>
    </location>
</feature>
<dbReference type="Proteomes" id="UP000192220">
    <property type="component" value="Unplaced"/>
</dbReference>
<feature type="signal peptide" evidence="1">
    <location>
        <begin position="1"/>
        <end position="21"/>
    </location>
</feature>
<dbReference type="InterPro" id="IPR047012">
    <property type="entry name" value="ICAM_VCAM"/>
</dbReference>
<dbReference type="OrthoDB" id="5843397at2759"/>
<evidence type="ECO:0000259" key="2">
    <source>
        <dbReference type="PROSITE" id="PS50835"/>
    </source>
</evidence>
<reference evidence="4" key="1">
    <citation type="submission" date="2025-08" db="UniProtKB">
        <authorList>
            <consortium name="RefSeq"/>
        </authorList>
    </citation>
    <scope>IDENTIFICATION</scope>
    <source>
        <strain evidence="4">Quisiro</strain>
        <tissue evidence="4">Liver</tissue>
    </source>
</reference>
<dbReference type="Gene3D" id="2.60.40.10">
    <property type="entry name" value="Immunoglobulins"/>
    <property type="match status" value="2"/>
</dbReference>
<proteinExistence type="predicted"/>
<dbReference type="GO" id="GO:0005178">
    <property type="term" value="F:integrin binding"/>
    <property type="evidence" value="ECO:0007669"/>
    <property type="project" value="InterPro"/>
</dbReference>
<organism evidence="3 4">
    <name type="scientific">Austrofundulus limnaeus</name>
    <name type="common">Annual killifish</name>
    <dbReference type="NCBI Taxonomy" id="52670"/>
    <lineage>
        <taxon>Eukaryota</taxon>
        <taxon>Metazoa</taxon>
        <taxon>Chordata</taxon>
        <taxon>Craniata</taxon>
        <taxon>Vertebrata</taxon>
        <taxon>Euteleostomi</taxon>
        <taxon>Actinopterygii</taxon>
        <taxon>Neopterygii</taxon>
        <taxon>Teleostei</taxon>
        <taxon>Neoteleostei</taxon>
        <taxon>Acanthomorphata</taxon>
        <taxon>Ovalentaria</taxon>
        <taxon>Atherinomorphae</taxon>
        <taxon>Cyprinodontiformes</taxon>
        <taxon>Rivulidae</taxon>
        <taxon>Austrofundulus</taxon>
    </lineage>
</organism>
<dbReference type="InterPro" id="IPR036179">
    <property type="entry name" value="Ig-like_dom_sf"/>
</dbReference>
<dbReference type="GeneID" id="106522703"/>